<dbReference type="Proteomes" id="UP000005239">
    <property type="component" value="Unassembled WGS sequence"/>
</dbReference>
<protein>
    <submittedName>
        <fullName evidence="3">MSP domain-containing protein</fullName>
    </submittedName>
</protein>
<gene>
    <name evidence="3" type="primary">WBGene00098888</name>
</gene>
<accession>A0A8R1Y9T5</accession>
<proteinExistence type="predicted"/>
<evidence type="ECO:0000256" key="2">
    <source>
        <dbReference type="SAM" id="Phobius"/>
    </source>
</evidence>
<dbReference type="PANTHER" id="PTHR21515">
    <property type="entry name" value="MAJOR SPERM PROTEIN"/>
    <property type="match status" value="1"/>
</dbReference>
<keyword evidence="2" id="KW-0812">Transmembrane</keyword>
<sequence length="342" mass="37849">MPIVICTLENPKQHSYRELRFLSCANSCPALSQTTVCERVGQELAQLKNLNSLKLCCLGFSRMRMTMGIVIFHIDVPLAPDGVTSKTLAAVISIVFYLGSQTLLIFAFILTEEFWKNCFRRHAFWSQRDANGLLTSSDDCTKSIDVLVPDMDEIVFDRKQREALLRMMNVGGGGRKAFKVKIDGFSVTPTEGVVEPGAISTLTLKQNAEFTKDSKMTVEFGNVSGPVHTIPKSFTVPVKQQHLKAIGGLRFRKDEQNGAKRSIVLANFTGHKKAYMVSIKITVSNNAATSFKIGFVDAPDSITSTTPFQKRDSKDRTPGSIVSSEKDKAKIVTKMITVHCEK</sequence>
<feature type="transmembrane region" description="Helical" evidence="2">
    <location>
        <begin position="88"/>
        <end position="111"/>
    </location>
</feature>
<evidence type="ECO:0000256" key="1">
    <source>
        <dbReference type="SAM" id="MobiDB-lite"/>
    </source>
</evidence>
<dbReference type="SUPFAM" id="SSF49354">
    <property type="entry name" value="PapD-like"/>
    <property type="match status" value="1"/>
</dbReference>
<keyword evidence="2" id="KW-0472">Membrane</keyword>
<dbReference type="AlphaFoldDB" id="A0A2A6BVF0"/>
<organism evidence="3 4">
    <name type="scientific">Pristionchus pacificus</name>
    <name type="common">Parasitic nematode worm</name>
    <dbReference type="NCBI Taxonomy" id="54126"/>
    <lineage>
        <taxon>Eukaryota</taxon>
        <taxon>Metazoa</taxon>
        <taxon>Ecdysozoa</taxon>
        <taxon>Nematoda</taxon>
        <taxon>Chromadorea</taxon>
        <taxon>Rhabditida</taxon>
        <taxon>Rhabditina</taxon>
        <taxon>Diplogasteromorpha</taxon>
        <taxon>Diplogasteroidea</taxon>
        <taxon>Neodiplogasteridae</taxon>
        <taxon>Pristionchus</taxon>
    </lineage>
</organism>
<name>A0A2A6BVF0_PRIPA</name>
<feature type="region of interest" description="Disordered" evidence="1">
    <location>
        <begin position="304"/>
        <end position="324"/>
    </location>
</feature>
<evidence type="ECO:0000313" key="3">
    <source>
        <dbReference type="EnsemblMetazoa" id="PPA09334.1"/>
    </source>
</evidence>
<keyword evidence="2" id="KW-1133">Transmembrane helix</keyword>
<dbReference type="PANTHER" id="PTHR21515:SF10">
    <property type="entry name" value="MAJOR SPERM PROTEIN"/>
    <property type="match status" value="1"/>
</dbReference>
<evidence type="ECO:0000313" key="4">
    <source>
        <dbReference type="Proteomes" id="UP000005239"/>
    </source>
</evidence>
<reference evidence="3" key="2">
    <citation type="submission" date="2022-06" db="UniProtKB">
        <authorList>
            <consortium name="EnsemblMetazoa"/>
        </authorList>
    </citation>
    <scope>IDENTIFICATION</scope>
    <source>
        <strain evidence="3">PS312</strain>
    </source>
</reference>
<dbReference type="InterPro" id="IPR008962">
    <property type="entry name" value="PapD-like_sf"/>
</dbReference>
<dbReference type="EnsemblMetazoa" id="PPA09334.1">
    <property type="protein sequence ID" value="PPA09334.1"/>
    <property type="gene ID" value="WBGene00098888"/>
</dbReference>
<accession>A0A2A6BVF0</accession>
<reference evidence="4" key="1">
    <citation type="journal article" date="2008" name="Nat. Genet.">
        <title>The Pristionchus pacificus genome provides a unique perspective on nematode lifestyle and parasitism.</title>
        <authorList>
            <person name="Dieterich C."/>
            <person name="Clifton S.W."/>
            <person name="Schuster L.N."/>
            <person name="Chinwalla A."/>
            <person name="Delehaunty K."/>
            <person name="Dinkelacker I."/>
            <person name="Fulton L."/>
            <person name="Fulton R."/>
            <person name="Godfrey J."/>
            <person name="Minx P."/>
            <person name="Mitreva M."/>
            <person name="Roeseler W."/>
            <person name="Tian H."/>
            <person name="Witte H."/>
            <person name="Yang S.P."/>
            <person name="Wilson R.K."/>
            <person name="Sommer R.J."/>
        </authorList>
    </citation>
    <scope>NUCLEOTIDE SEQUENCE [LARGE SCALE GENOMIC DNA]</scope>
    <source>
        <strain evidence="4">PS312</strain>
    </source>
</reference>
<keyword evidence="4" id="KW-1185">Reference proteome</keyword>